<proteinExistence type="predicted"/>
<dbReference type="EMBL" id="JAFIQS010000010">
    <property type="protein sequence ID" value="KAG5165263.1"/>
    <property type="molecule type" value="Genomic_DNA"/>
</dbReference>
<protein>
    <recommendedName>
        <fullName evidence="5">F-box domain-containing protein</fullName>
    </recommendedName>
</protein>
<evidence type="ECO:0000256" key="1">
    <source>
        <dbReference type="ARBA" id="ARBA00022737"/>
    </source>
</evidence>
<dbReference type="PROSITE" id="PS50005">
    <property type="entry name" value="TPR"/>
    <property type="match status" value="1"/>
</dbReference>
<keyword evidence="1" id="KW-0677">Repeat</keyword>
<evidence type="ECO:0000256" key="3">
    <source>
        <dbReference type="PROSITE-ProRule" id="PRU00339"/>
    </source>
</evidence>
<dbReference type="Gene3D" id="3.80.10.10">
    <property type="entry name" value="Ribonuclease Inhibitor"/>
    <property type="match status" value="1"/>
</dbReference>
<dbReference type="SUPFAM" id="SSF52047">
    <property type="entry name" value="RNI-like"/>
    <property type="match status" value="1"/>
</dbReference>
<dbReference type="GO" id="GO:0051879">
    <property type="term" value="F:Hsp90 protein binding"/>
    <property type="evidence" value="ECO:0007669"/>
    <property type="project" value="TreeGrafter"/>
</dbReference>
<reference evidence="4" key="1">
    <citation type="submission" date="2021-02" db="EMBL/GenBank/DDBJ databases">
        <title>Psilocybe cubensis genome.</title>
        <authorList>
            <person name="Mckernan K.J."/>
            <person name="Crawford S."/>
            <person name="Trippe A."/>
            <person name="Kane L.T."/>
            <person name="Mclaughlin S."/>
        </authorList>
    </citation>
    <scope>NUCLEOTIDE SEQUENCE [LARGE SCALE GENOMIC DNA]</scope>
    <source>
        <strain evidence="4">MGC-MH-2018</strain>
    </source>
</reference>
<dbReference type="PANTHER" id="PTHR22904:SF523">
    <property type="entry name" value="STRESS-INDUCED-PHOSPHOPROTEIN 1"/>
    <property type="match status" value="1"/>
</dbReference>
<dbReference type="AlphaFoldDB" id="A0A8H7XR29"/>
<comment type="caution">
    <text evidence="4">The sequence shown here is derived from an EMBL/GenBank/DDBJ whole genome shotgun (WGS) entry which is preliminary data.</text>
</comment>
<accession>A0A8H7XR29</accession>
<name>A0A8H7XR29_PSICU</name>
<dbReference type="InterPro" id="IPR032675">
    <property type="entry name" value="LRR_dom_sf"/>
</dbReference>
<dbReference type="PANTHER" id="PTHR22904">
    <property type="entry name" value="TPR REPEAT CONTAINING PROTEIN"/>
    <property type="match status" value="1"/>
</dbReference>
<dbReference type="SMART" id="SM00028">
    <property type="entry name" value="TPR"/>
    <property type="match status" value="2"/>
</dbReference>
<dbReference type="Pfam" id="PF07719">
    <property type="entry name" value="TPR_2"/>
    <property type="match status" value="1"/>
</dbReference>
<evidence type="ECO:0008006" key="5">
    <source>
        <dbReference type="Google" id="ProtNLM"/>
    </source>
</evidence>
<evidence type="ECO:0000313" key="4">
    <source>
        <dbReference type="EMBL" id="KAG5165263.1"/>
    </source>
</evidence>
<gene>
    <name evidence="4" type="ORF">JR316_009959</name>
</gene>
<dbReference type="InterPro" id="IPR019734">
    <property type="entry name" value="TPR_rpt"/>
</dbReference>
<dbReference type="InterPro" id="IPR011990">
    <property type="entry name" value="TPR-like_helical_dom_sf"/>
</dbReference>
<evidence type="ECO:0000256" key="2">
    <source>
        <dbReference type="ARBA" id="ARBA00022803"/>
    </source>
</evidence>
<dbReference type="PROSITE" id="PS50293">
    <property type="entry name" value="TPR_REGION"/>
    <property type="match status" value="1"/>
</dbReference>
<dbReference type="SUPFAM" id="SSF48452">
    <property type="entry name" value="TPR-like"/>
    <property type="match status" value="1"/>
</dbReference>
<organism evidence="4">
    <name type="scientific">Psilocybe cubensis</name>
    <name type="common">Psychedelic mushroom</name>
    <name type="synonym">Stropharia cubensis</name>
    <dbReference type="NCBI Taxonomy" id="181762"/>
    <lineage>
        <taxon>Eukaryota</taxon>
        <taxon>Fungi</taxon>
        <taxon>Dikarya</taxon>
        <taxon>Basidiomycota</taxon>
        <taxon>Agaricomycotina</taxon>
        <taxon>Agaricomycetes</taxon>
        <taxon>Agaricomycetidae</taxon>
        <taxon>Agaricales</taxon>
        <taxon>Agaricineae</taxon>
        <taxon>Strophariaceae</taxon>
        <taxon>Psilocybe</taxon>
    </lineage>
</organism>
<dbReference type="Gene3D" id="1.25.40.10">
    <property type="entry name" value="Tetratricopeptide repeat domain"/>
    <property type="match status" value="1"/>
</dbReference>
<dbReference type="InterPro" id="IPR013105">
    <property type="entry name" value="TPR_2"/>
</dbReference>
<sequence length="563" mass="64149">MSRKHFQLGLSYYKKGDYQNALQQFTEALKHDGHNKYLILDSRSAVYLKLEDTKAALKDAKATIEAAPDRWQGYARAARVFFEAKKLDASLTMISGALDRLRPEETQRRESLHILRCEVEAAKLEVERRRRLSEDNMFKLPIELFSEIAKLAIQDNDTSPITLSHVSKNWRNVVVHLPQLWGSLILTRRHPAKKAKLWIKRSKGKIKELSIRASVMEVPHWAGDCLDTLSWEYLRVFKVQQWDVVSFLRNIDRLDTLTNIEHFESDQALSIHMFPFGREGFVTNLRHLIISPTSSFRMSETRPLALQSLFTLSLHSVIVSNQNFLDVLRANPLLESLTLQNVHFDPVVVDDQNMEHLRLKRLSLKANVPDIIFEFRFPALEAIRVENNQSSALDRFLGRLADVPSTCLIDIALCSCLCSPEPLVLLLRASPSLQRLEINNISRLASLAIEALAETSSSSAKSKEGTIITHTSIPTCPKLTYIDFSRCPDVHTGPLVRLIKSHRSAVPESIIEGAEQHSGPCSEITSLRIDECPHVDSAWLPWLRQRVANVSCVYMRKNAKFRH</sequence>
<keyword evidence="2 3" id="KW-0802">TPR repeat</keyword>
<feature type="repeat" description="TPR" evidence="3">
    <location>
        <begin position="2"/>
        <end position="35"/>
    </location>
</feature>